<organism evidence="1 2">
    <name type="scientific">Bacteroides stercoris CC31F</name>
    <dbReference type="NCBI Taxonomy" id="1073351"/>
    <lineage>
        <taxon>Bacteria</taxon>
        <taxon>Pseudomonadati</taxon>
        <taxon>Bacteroidota</taxon>
        <taxon>Bacteroidia</taxon>
        <taxon>Bacteroidales</taxon>
        <taxon>Bacteroidaceae</taxon>
        <taxon>Bacteroides</taxon>
    </lineage>
</organism>
<gene>
    <name evidence="1" type="ORF">HMPREF1181_02838</name>
</gene>
<dbReference type="Proteomes" id="UP000014614">
    <property type="component" value="Unassembled WGS sequence"/>
</dbReference>
<comment type="caution">
    <text evidence="1">The sequence shown here is derived from an EMBL/GenBank/DDBJ whole genome shotgun (WGS) entry which is preliminary data.</text>
</comment>
<proteinExistence type="predicted"/>
<name>S3YLA7_BACSE</name>
<evidence type="ECO:0000313" key="1">
    <source>
        <dbReference type="EMBL" id="EPH18473.1"/>
    </source>
</evidence>
<sequence>MLEINNISWCFVWFYAHKDYLCHTNPFKQQ</sequence>
<protein>
    <submittedName>
        <fullName evidence="1">Uncharacterized protein</fullName>
    </submittedName>
</protein>
<accession>S3YLA7</accession>
<evidence type="ECO:0000313" key="2">
    <source>
        <dbReference type="Proteomes" id="UP000014614"/>
    </source>
</evidence>
<reference evidence="1 2" key="1">
    <citation type="submission" date="2013-05" db="EMBL/GenBank/DDBJ databases">
        <title>The Genome Sequence of Bacteroides stercoris CC31F.</title>
        <authorList>
            <consortium name="The Broad Institute Genomics Platform"/>
            <person name="Earl A."/>
            <person name="Ward D."/>
            <person name="Feldgarden M."/>
            <person name="Gevers D."/>
            <person name="Oliphant K."/>
            <person name="Allen-Vercoe E."/>
            <person name="Walker B."/>
            <person name="Young S."/>
            <person name="Zeng Q."/>
            <person name="Gargeya S."/>
            <person name="Fitzgerald M."/>
            <person name="Haas B."/>
            <person name="Abouelleil A."/>
            <person name="Allen A.W."/>
            <person name="Alvarado L."/>
            <person name="Arachchi H.M."/>
            <person name="Berlin A.M."/>
            <person name="Chapman S.B."/>
            <person name="Gainer-Dewar J."/>
            <person name="Goldberg J."/>
            <person name="Griggs A."/>
            <person name="Gujja S."/>
            <person name="Hansen M."/>
            <person name="Howarth C."/>
            <person name="Imamovic A."/>
            <person name="Ireland A."/>
            <person name="Larimer J."/>
            <person name="McCowan C."/>
            <person name="Murphy C."/>
            <person name="Pearson M."/>
            <person name="Poon T.W."/>
            <person name="Priest M."/>
            <person name="Roberts A."/>
            <person name="Saif S."/>
            <person name="Shea T."/>
            <person name="Sisk P."/>
            <person name="Sykes S."/>
            <person name="Wortman J."/>
            <person name="Nusbaum C."/>
            <person name="Birren B."/>
        </authorList>
    </citation>
    <scope>NUCLEOTIDE SEQUENCE [LARGE SCALE GENOMIC DNA]</scope>
    <source>
        <strain evidence="1 2">CC31F</strain>
    </source>
</reference>
<dbReference type="EMBL" id="ATFP01000046">
    <property type="protein sequence ID" value="EPH18473.1"/>
    <property type="molecule type" value="Genomic_DNA"/>
</dbReference>
<dbReference type="HOGENOM" id="CLU_3402178_0_0_10"/>
<dbReference type="AlphaFoldDB" id="S3YLA7"/>